<organism evidence="6 7">
    <name type="scientific">Phytomonospora endophytica</name>
    <dbReference type="NCBI Taxonomy" id="714109"/>
    <lineage>
        <taxon>Bacteria</taxon>
        <taxon>Bacillati</taxon>
        <taxon>Actinomycetota</taxon>
        <taxon>Actinomycetes</taxon>
        <taxon>Micromonosporales</taxon>
        <taxon>Micromonosporaceae</taxon>
        <taxon>Phytomonospora</taxon>
    </lineage>
</organism>
<proteinExistence type="inferred from homology"/>
<reference evidence="6 7" key="1">
    <citation type="submission" date="2020-08" db="EMBL/GenBank/DDBJ databases">
        <title>Genomic Encyclopedia of Type Strains, Phase IV (KMG-IV): sequencing the most valuable type-strain genomes for metagenomic binning, comparative biology and taxonomic classification.</title>
        <authorList>
            <person name="Goeker M."/>
        </authorList>
    </citation>
    <scope>NUCLEOTIDE SEQUENCE [LARGE SCALE GENOMIC DNA]</scope>
    <source>
        <strain evidence="6 7">YIM 65646</strain>
    </source>
</reference>
<dbReference type="Pfam" id="PF13302">
    <property type="entry name" value="Acetyltransf_3"/>
    <property type="match status" value="1"/>
</dbReference>
<feature type="region of interest" description="Disordered" evidence="4">
    <location>
        <begin position="150"/>
        <end position="178"/>
    </location>
</feature>
<comment type="caution">
    <text evidence="6">The sequence shown here is derived from an EMBL/GenBank/DDBJ whole genome shotgun (WGS) entry which is preliminary data.</text>
</comment>
<dbReference type="InterPro" id="IPR051531">
    <property type="entry name" value="N-acetyltransferase"/>
</dbReference>
<dbReference type="AlphaFoldDB" id="A0A841FP03"/>
<evidence type="ECO:0000259" key="5">
    <source>
        <dbReference type="PROSITE" id="PS51186"/>
    </source>
</evidence>
<dbReference type="PANTHER" id="PTHR43792">
    <property type="entry name" value="GNAT FAMILY, PUTATIVE (AFU_ORTHOLOGUE AFUA_3G00765)-RELATED-RELATED"/>
    <property type="match status" value="1"/>
</dbReference>
<dbReference type="RefSeq" id="WP_184787805.1">
    <property type="nucleotide sequence ID" value="NZ_BONT01000091.1"/>
</dbReference>
<dbReference type="Proteomes" id="UP000548476">
    <property type="component" value="Unassembled WGS sequence"/>
</dbReference>
<dbReference type="GO" id="GO:0016747">
    <property type="term" value="F:acyltransferase activity, transferring groups other than amino-acyl groups"/>
    <property type="evidence" value="ECO:0007669"/>
    <property type="project" value="InterPro"/>
</dbReference>
<evidence type="ECO:0000256" key="4">
    <source>
        <dbReference type="SAM" id="MobiDB-lite"/>
    </source>
</evidence>
<name>A0A841FP03_9ACTN</name>
<evidence type="ECO:0000256" key="1">
    <source>
        <dbReference type="ARBA" id="ARBA00022679"/>
    </source>
</evidence>
<evidence type="ECO:0000256" key="2">
    <source>
        <dbReference type="ARBA" id="ARBA00023315"/>
    </source>
</evidence>
<dbReference type="InterPro" id="IPR000182">
    <property type="entry name" value="GNAT_dom"/>
</dbReference>
<feature type="compositionally biased region" description="Basic and acidic residues" evidence="4">
    <location>
        <begin position="150"/>
        <end position="162"/>
    </location>
</feature>
<dbReference type="EMBL" id="JACHGT010000005">
    <property type="protein sequence ID" value="MBB6034957.1"/>
    <property type="molecule type" value="Genomic_DNA"/>
</dbReference>
<dbReference type="SUPFAM" id="SSF55729">
    <property type="entry name" value="Acyl-CoA N-acyltransferases (Nat)"/>
    <property type="match status" value="1"/>
</dbReference>
<evidence type="ECO:0000313" key="7">
    <source>
        <dbReference type="Proteomes" id="UP000548476"/>
    </source>
</evidence>
<protein>
    <submittedName>
        <fullName evidence="6">RimJ/RimL family protein N-acetyltransferase</fullName>
    </submittedName>
</protein>
<dbReference type="PROSITE" id="PS51186">
    <property type="entry name" value="GNAT"/>
    <property type="match status" value="1"/>
</dbReference>
<sequence>MVPDLSGLVLRPWRVEEAELLFDLHHDPLMRTQAQFDDLDGARAWIAWVDGLDNGHAFAIADAADRPWGSIGVTNIDRNANGWTWYATHAEVRGMGVATDALCGIAAWAHAQGLHRLELGHRLNNPASCKVATRAGFIAEGVRREKLLQDGQRHDTEEHARLATDPLPEPGRPVIVRP</sequence>
<gene>
    <name evidence="6" type="ORF">HNR73_002811</name>
</gene>
<dbReference type="PANTHER" id="PTHR43792:SF8">
    <property type="entry name" value="[RIBOSOMAL PROTEIN US5]-ALANINE N-ACETYLTRANSFERASE"/>
    <property type="match status" value="1"/>
</dbReference>
<keyword evidence="1 6" id="KW-0808">Transferase</keyword>
<evidence type="ECO:0000256" key="3">
    <source>
        <dbReference type="ARBA" id="ARBA00038502"/>
    </source>
</evidence>
<dbReference type="Gene3D" id="3.40.630.30">
    <property type="match status" value="1"/>
</dbReference>
<dbReference type="InterPro" id="IPR016181">
    <property type="entry name" value="Acyl_CoA_acyltransferase"/>
</dbReference>
<feature type="domain" description="N-acetyltransferase" evidence="5">
    <location>
        <begin position="8"/>
        <end position="168"/>
    </location>
</feature>
<accession>A0A841FP03</accession>
<keyword evidence="7" id="KW-1185">Reference proteome</keyword>
<evidence type="ECO:0000313" key="6">
    <source>
        <dbReference type="EMBL" id="MBB6034957.1"/>
    </source>
</evidence>
<keyword evidence="2" id="KW-0012">Acyltransferase</keyword>
<comment type="similarity">
    <text evidence="3">Belongs to the acetyltransferase family. RimJ subfamily.</text>
</comment>
<dbReference type="CDD" id="cd04301">
    <property type="entry name" value="NAT_SF"/>
    <property type="match status" value="1"/>
</dbReference>